<keyword evidence="1" id="KW-0255">Endonuclease</keyword>
<dbReference type="InterPro" id="IPR011335">
    <property type="entry name" value="Restrct_endonuc-II-like"/>
</dbReference>
<evidence type="ECO:0000313" key="2">
    <source>
        <dbReference type="Proteomes" id="UP000827424"/>
    </source>
</evidence>
<keyword evidence="1" id="KW-0540">Nuclease</keyword>
<organism evidence="1 2">
    <name type="scientific">Desulfovibrio phage ProddE</name>
    <dbReference type="NCBI Taxonomy" id="2866661"/>
    <lineage>
        <taxon>Viruses</taxon>
        <taxon>Duplodnaviria</taxon>
        <taxon>Heunggongvirae</taxon>
        <taxon>Uroviricota</taxon>
        <taxon>Caudoviricetes</taxon>
        <taxon>Autographivirales</taxon>
        <taxon>Autographivirales incertae sedis</taxon>
        <taxon>Proddevirus</taxon>
        <taxon>Proddevirus proddE</taxon>
    </lineage>
</organism>
<dbReference type="CDD" id="cd22324">
    <property type="entry name" value="Endonuclease_I"/>
    <property type="match status" value="1"/>
</dbReference>
<dbReference type="SUPFAM" id="SSF52980">
    <property type="entry name" value="Restriction endonuclease-like"/>
    <property type="match status" value="1"/>
</dbReference>
<dbReference type="GO" id="GO:0008833">
    <property type="term" value="F:deoxyribonuclease IV (phage-T4-induced) activity"/>
    <property type="evidence" value="ECO:0007669"/>
    <property type="project" value="InterPro"/>
</dbReference>
<dbReference type="Proteomes" id="UP000827424">
    <property type="component" value="Segment"/>
</dbReference>
<dbReference type="EMBL" id="MZ666938">
    <property type="protein sequence ID" value="UAJ16885.1"/>
    <property type="molecule type" value="Genomic_DNA"/>
</dbReference>
<reference evidence="1" key="1">
    <citation type="submission" date="2021-07" db="EMBL/GenBank/DDBJ databases">
        <title>A sheep in wolf's clothing: the temperate origins of bacteriophage T7.</title>
        <authorList>
            <person name="Boeckman J.X."/>
            <person name="Korn A."/>
            <person name="Yao G."/>
            <person name="Ravindran A."/>
            <person name="Gonzalez C."/>
            <person name="Gill J."/>
        </authorList>
    </citation>
    <scope>NUCLEOTIDE SEQUENCE</scope>
</reference>
<keyword evidence="1" id="KW-0378">Hydrolase</keyword>
<accession>A0AAE8XB63</accession>
<dbReference type="Gene3D" id="3.40.91.30">
    <property type="match status" value="1"/>
</dbReference>
<proteinExistence type="predicted"/>
<keyword evidence="2" id="KW-1185">Reference proteome</keyword>
<evidence type="ECO:0000313" key="1">
    <source>
        <dbReference type="EMBL" id="UAJ16885.1"/>
    </source>
</evidence>
<dbReference type="InterPro" id="IPR008029">
    <property type="entry name" value="Phage_T7_Gp3_endoDNaseI"/>
</dbReference>
<protein>
    <submittedName>
        <fullName evidence="1">Endonuclease I</fullName>
    </submittedName>
</protein>
<gene>
    <name evidence="1" type="ORF">CPT_ProddE_005</name>
</gene>
<dbReference type="Pfam" id="PF05367">
    <property type="entry name" value="Phage_endo_I"/>
    <property type="match status" value="1"/>
</dbReference>
<name>A0AAE8XB63_9CAUD</name>
<sequence>MGGISSGGYRTKQYKRWASLRRNTGFRSQFEADINAGLPEGSARYEAVHIPYKVSVQRRYTPDWILPQQAIMIEAKGRFTKADRDKMLLVKNQWPDLDIRLVFMSLTAKVTKAMTVADWAKQHGFPCCKGPAIPAAWLEHKPSKQQRAAFDAFVSY</sequence>
<dbReference type="GO" id="GO:0016032">
    <property type="term" value="P:viral process"/>
    <property type="evidence" value="ECO:0007669"/>
    <property type="project" value="InterPro"/>
</dbReference>
<dbReference type="GO" id="GO:0015074">
    <property type="term" value="P:DNA integration"/>
    <property type="evidence" value="ECO:0007669"/>
    <property type="project" value="InterPro"/>
</dbReference>